<organism evidence="5 6">
    <name type="scientific">Labilithrix luteola</name>
    <dbReference type="NCBI Taxonomy" id="1391654"/>
    <lineage>
        <taxon>Bacteria</taxon>
        <taxon>Pseudomonadati</taxon>
        <taxon>Myxococcota</taxon>
        <taxon>Polyangia</taxon>
        <taxon>Polyangiales</taxon>
        <taxon>Labilitrichaceae</taxon>
        <taxon>Labilithrix</taxon>
    </lineage>
</organism>
<gene>
    <name evidence="5" type="ORF">AKJ09_09649</name>
</gene>
<dbReference type="PANTHER" id="PTHR44858:SF1">
    <property type="entry name" value="UDP-N-ACETYLGLUCOSAMINE--PEPTIDE N-ACETYLGLUCOSAMINYLTRANSFERASE SPINDLY-RELATED"/>
    <property type="match status" value="1"/>
</dbReference>
<reference evidence="5 6" key="1">
    <citation type="submission" date="2015-08" db="EMBL/GenBank/DDBJ databases">
        <authorList>
            <person name="Babu N.S."/>
            <person name="Beckwith C.J."/>
            <person name="Beseler K.G."/>
            <person name="Brison A."/>
            <person name="Carone J.V."/>
            <person name="Caskin T.P."/>
            <person name="Diamond M."/>
            <person name="Durham M.E."/>
            <person name="Foxe J.M."/>
            <person name="Go M."/>
            <person name="Henderson B.A."/>
            <person name="Jones I.B."/>
            <person name="McGettigan J.A."/>
            <person name="Micheletti S.J."/>
            <person name="Nasrallah M.E."/>
            <person name="Ortiz D."/>
            <person name="Piller C.R."/>
            <person name="Privatt S.R."/>
            <person name="Schneider S.L."/>
            <person name="Sharp S."/>
            <person name="Smith T.C."/>
            <person name="Stanton J.D."/>
            <person name="Ullery H.E."/>
            <person name="Wilson R.J."/>
            <person name="Serrano M.G."/>
            <person name="Buck G."/>
            <person name="Lee V."/>
            <person name="Wang Y."/>
            <person name="Carvalho R."/>
            <person name="Voegtly L."/>
            <person name="Shi R."/>
            <person name="Duckworth R."/>
            <person name="Johnson A."/>
            <person name="Loviza R."/>
            <person name="Walstead R."/>
            <person name="Shah Z."/>
            <person name="Kiflezghi M."/>
            <person name="Wade K."/>
            <person name="Ball S.L."/>
            <person name="Bradley K.W."/>
            <person name="Asai D.J."/>
            <person name="Bowman C.A."/>
            <person name="Russell D.A."/>
            <person name="Pope W.H."/>
            <person name="Jacobs-Sera D."/>
            <person name="Hendrix R.W."/>
            <person name="Hatfull G.F."/>
        </authorList>
    </citation>
    <scope>NUCLEOTIDE SEQUENCE [LARGE SCALE GENOMIC DNA]</scope>
    <source>
        <strain evidence="5 6">DSM 27648</strain>
    </source>
</reference>
<dbReference type="Proteomes" id="UP000064967">
    <property type="component" value="Chromosome"/>
</dbReference>
<proteinExistence type="predicted"/>
<protein>
    <submittedName>
        <fullName evidence="5">Adventurous gliding motility protein K</fullName>
    </submittedName>
</protein>
<dbReference type="InterPro" id="IPR019734">
    <property type="entry name" value="TPR_rpt"/>
</dbReference>
<dbReference type="Gene3D" id="1.25.40.10">
    <property type="entry name" value="Tetratricopeptide repeat domain"/>
    <property type="match status" value="4"/>
</dbReference>
<dbReference type="SMART" id="SM00028">
    <property type="entry name" value="TPR"/>
    <property type="match status" value="8"/>
</dbReference>
<feature type="compositionally biased region" description="Low complexity" evidence="4">
    <location>
        <begin position="1589"/>
        <end position="1599"/>
    </location>
</feature>
<accession>A0A0K1QB21</accession>
<feature type="compositionally biased region" description="Low complexity" evidence="4">
    <location>
        <begin position="381"/>
        <end position="391"/>
    </location>
</feature>
<dbReference type="OrthoDB" id="5244639at2"/>
<feature type="region of interest" description="Disordered" evidence="4">
    <location>
        <begin position="377"/>
        <end position="415"/>
    </location>
</feature>
<dbReference type="SUPFAM" id="SSF48452">
    <property type="entry name" value="TPR-like"/>
    <property type="match status" value="4"/>
</dbReference>
<sequence>MDRAEIDRLVQRLVENPHDEEALGYAHQAGETDPKAYAMLLERVGTDTRDPAYAAHWLAEAANVWSTTLGDAHRAARVLMMAIDKDPTAQVAAERLAQLYRDKGDSKALVALLDRRAKAIAPLAMQNDEIRGELAGMHEELGRLWAEPPLSQPKKAIENYKRAVELDPTSAYAIYNTRELYKQLQEWQNALPLYGAELELEQDPGRRVGLLRDEASTRKLAGDLPGASRALAAAREIDASDPALQQEYASSVLDRIQAGEAVAPADRTYAAELLVALAETYEGEHGLAYAGAALDIEPGNDRAVQLYAHYARTLGQEADLSTRYNAYLAANPNGAMAAEVRSALGPAANPRLELSAVSNAPAPSAPSELDKLVEHTSIDEGSQPSQGSSPSVSKRASVMPSQKAASTPPPALDEIEGLNRRGALSPEKLQGILDAAQMLAGKGKKPEAFAKYKEVLDSDPAHPEALGWTEDYLRSKRDYGQLRDVLLASIRATANVPEHLESRKERLREVAGLCEGNLRDIDSAIAAWRQLLAIDRSDESARAALMRLLEKSQRWEELANLLEQEATIESDVDTKVQLERKLAKLQEDKRKDLVAAGEAWGRIARLLGDDDQAILTASRLFEKGERSDQAAAIIAESASGIEDPVARGHLMQRLGELREQLGQGLLAGESYAEAAEALRNGKLWEEADRLYSAAEAWEKAAHAAHQRGLLTGDLKHQATFFARAADYLVKAGRGDDALERLEESTNLDPLNDDYANQLVARYDSTDQVDKLVQFLTKRGDRLTDRSKRVNIRREAASLAVNRLGDKELARELWLKLLEDGDDREALERLIDDAVEREDHTEAATLLRRLGQNTVDKAEKARVALREAELLADGVGDVDTAISRYELILADLDSTCRPALQAIADLQEARGNLAEASDALERELKLVADVQERGQIAARLARLYEKLDDPRNAIRALDLVRKADLEDFDALTRLCELCELTEQWGRVAELLVERIEIEADEQEVVDLTRKLASILADKLDRGDEALGALTDLADAGDATVRQAYIELGDRLGWKGIVASKLKEWWFDARHGTERTAALRGAFERFAEVGRDADAVGVAIELVRTKGADKKLADHLEELAVKTGDHDALTVAHDLLAREVQGAERANELVRQAEVRVRAGMPRNDAIGHGEQGLPFIPSGEAEPLLERLSALATKPVEVIDLYERQVTRSKAPTDRVRALARAAQVASLRGQPERARGFFELGLSGAPTEEILTVLETSAREGDKFGGGDRLRRALCQALAAGGHGARDGGRTRASLLRRAATLAHRDLNDMDQAFSWLADALVAHVDPLTLDMLEALGIDGGDPRRAEGALTHALGEVFDGPLVKQLLARRAKIRRDQLVEPVNAAADLKKLHDLSPSDQSVMDELAGLLMELSDYKGLVQLYEDQILRGKDMNARAELARKVARIWEEQLTDPREAADAWRRVLRMRAGDAEATSGLERAKSGVAALKKPEGDPKFVYAPPKLVSDQPVPPPSRAPGKGASIPPAASAERTSNGPAKPMPSRVPSPPPADDSTNTKTTSSVPGANDKTDIGPRPVAPPVRSLPPPLPSPGSSLGRSVSPPKLPNDVATTLRALSEPPPPAKVDVELNGEIDASFDRLELDAKPSGATVVETASTSTHGEASVSTSAPGSGSSSDSVVSHLDTLAKSGETLADDSTKSSESKAPLAPKVAPVEEAPSSVRAPNPTVDTSLETTASTSGSVVSPLLESMTSATVEKLDGDATTDDPLAEELVSSELLAVDDATGAHNPLEATMSRPQDEEEIVIADDLAEIVDDTRDSVPPFRG</sequence>
<feature type="compositionally biased region" description="Polar residues" evidence="4">
    <location>
        <begin position="1724"/>
        <end position="1739"/>
    </location>
</feature>
<feature type="compositionally biased region" description="Pro residues" evidence="4">
    <location>
        <begin position="1537"/>
        <end position="1549"/>
    </location>
</feature>
<keyword evidence="6" id="KW-1185">Reference proteome</keyword>
<feature type="coiled-coil region" evidence="3">
    <location>
        <begin position="545"/>
        <end position="595"/>
    </location>
</feature>
<dbReference type="KEGG" id="llu:AKJ09_09649"/>
<evidence type="ECO:0000256" key="4">
    <source>
        <dbReference type="SAM" id="MobiDB-lite"/>
    </source>
</evidence>
<evidence type="ECO:0000256" key="2">
    <source>
        <dbReference type="ARBA" id="ARBA00022803"/>
    </source>
</evidence>
<feature type="compositionally biased region" description="Low complexity" evidence="4">
    <location>
        <begin position="1660"/>
        <end position="1678"/>
    </location>
</feature>
<feature type="compositionally biased region" description="Polar residues" evidence="4">
    <location>
        <begin position="1551"/>
        <end position="1562"/>
    </location>
</feature>
<dbReference type="InterPro" id="IPR011990">
    <property type="entry name" value="TPR-like_helical_dom_sf"/>
</dbReference>
<evidence type="ECO:0000313" key="5">
    <source>
        <dbReference type="EMBL" id="AKV02986.1"/>
    </source>
</evidence>
<keyword evidence="2" id="KW-0802">TPR repeat</keyword>
<dbReference type="InterPro" id="IPR050498">
    <property type="entry name" value="Ycf3"/>
</dbReference>
<dbReference type="PANTHER" id="PTHR44858">
    <property type="entry name" value="TETRATRICOPEPTIDE REPEAT PROTEIN 6"/>
    <property type="match status" value="1"/>
</dbReference>
<dbReference type="RefSeq" id="WP_146653827.1">
    <property type="nucleotide sequence ID" value="NZ_CP012333.1"/>
</dbReference>
<feature type="coiled-coil region" evidence="3">
    <location>
        <begin position="902"/>
        <end position="932"/>
    </location>
</feature>
<evidence type="ECO:0000256" key="1">
    <source>
        <dbReference type="ARBA" id="ARBA00022737"/>
    </source>
</evidence>
<feature type="region of interest" description="Disordered" evidence="4">
    <location>
        <begin position="1471"/>
        <end position="1742"/>
    </location>
</feature>
<evidence type="ECO:0000313" key="6">
    <source>
        <dbReference type="Proteomes" id="UP000064967"/>
    </source>
</evidence>
<evidence type="ECO:0000256" key="3">
    <source>
        <dbReference type="SAM" id="Coils"/>
    </source>
</evidence>
<keyword evidence="3" id="KW-0175">Coiled coil</keyword>
<keyword evidence="1" id="KW-0677">Repeat</keyword>
<dbReference type="EMBL" id="CP012333">
    <property type="protein sequence ID" value="AKV02986.1"/>
    <property type="molecule type" value="Genomic_DNA"/>
</dbReference>
<name>A0A0K1QB21_9BACT</name>
<dbReference type="STRING" id="1391654.AKJ09_09649"/>
<feature type="compositionally biased region" description="Pro residues" evidence="4">
    <location>
        <begin position="1574"/>
        <end position="1588"/>
    </location>
</feature>